<evidence type="ECO:0000313" key="1">
    <source>
        <dbReference type="EMBL" id="MDQ0362175.1"/>
    </source>
</evidence>
<accession>A0ABU0E5V8</accession>
<evidence type="ECO:0008006" key="3">
    <source>
        <dbReference type="Google" id="ProtNLM"/>
    </source>
</evidence>
<proteinExistence type="predicted"/>
<dbReference type="RefSeq" id="WP_307409542.1">
    <property type="nucleotide sequence ID" value="NZ_JAUSUR010000005.1"/>
</dbReference>
<gene>
    <name evidence="1" type="ORF">J2S15_002928</name>
</gene>
<name>A0ABU0E5V8_9FIRM</name>
<dbReference type="Proteomes" id="UP001230220">
    <property type="component" value="Unassembled WGS sequence"/>
</dbReference>
<sequence>MFKILHKSRDSVINSSYLVIVTNYQFAIDNLVPLIDKLDFQRNPLRKSFYERLEEDISRGCIMPFLTLAIHETEDEYMGKNYNEETIIEKMKDGFVLDGIQRLHTLQRAKESKDGINPNHPLYFNLLICDSMDKLLYRMITLNNGQKPMSARHQIEVLARNIFDFEKLSILPITEKDAKSNRKKDEDVINKDNIIKAYIAYISNSINIDNQKIISSKMDELLTDQIMDSNITERDSQFYDVIEFIKKCFQREDLKNWFLIANNFIGFSAAMSTSFDFLKKENIVDLENNLKIFENAFSSIDVSKIKLGLARRKMVKYYFENYRKLSRITSNQLLDIISMEI</sequence>
<organism evidence="1 2">
    <name type="scientific">Breznakia pachnodae</name>
    <dbReference type="NCBI Taxonomy" id="265178"/>
    <lineage>
        <taxon>Bacteria</taxon>
        <taxon>Bacillati</taxon>
        <taxon>Bacillota</taxon>
        <taxon>Erysipelotrichia</taxon>
        <taxon>Erysipelotrichales</taxon>
        <taxon>Erysipelotrichaceae</taxon>
        <taxon>Breznakia</taxon>
    </lineage>
</organism>
<keyword evidence="2" id="KW-1185">Reference proteome</keyword>
<comment type="caution">
    <text evidence="1">The sequence shown here is derived from an EMBL/GenBank/DDBJ whole genome shotgun (WGS) entry which is preliminary data.</text>
</comment>
<dbReference type="EMBL" id="JAUSUR010000005">
    <property type="protein sequence ID" value="MDQ0362175.1"/>
    <property type="molecule type" value="Genomic_DNA"/>
</dbReference>
<evidence type="ECO:0000313" key="2">
    <source>
        <dbReference type="Proteomes" id="UP001230220"/>
    </source>
</evidence>
<protein>
    <recommendedName>
        <fullName evidence="3">DUF262 domain-containing protein</fullName>
    </recommendedName>
</protein>
<reference evidence="1 2" key="1">
    <citation type="submission" date="2023-07" db="EMBL/GenBank/DDBJ databases">
        <title>Genomic Encyclopedia of Type Strains, Phase IV (KMG-IV): sequencing the most valuable type-strain genomes for metagenomic binning, comparative biology and taxonomic classification.</title>
        <authorList>
            <person name="Goeker M."/>
        </authorList>
    </citation>
    <scope>NUCLEOTIDE SEQUENCE [LARGE SCALE GENOMIC DNA]</scope>
    <source>
        <strain evidence="1 2">DSM 16784</strain>
    </source>
</reference>